<evidence type="ECO:0000313" key="2">
    <source>
        <dbReference type="EMBL" id="MEJ1249808.1"/>
    </source>
</evidence>
<feature type="signal peptide" evidence="1">
    <location>
        <begin position="1"/>
        <end position="25"/>
    </location>
</feature>
<dbReference type="Proteomes" id="UP001364472">
    <property type="component" value="Unassembled WGS sequence"/>
</dbReference>
<name>A0AAW9R728_9GAMM</name>
<dbReference type="EMBL" id="JBBDHC010000012">
    <property type="protein sequence ID" value="MEJ1249808.1"/>
    <property type="molecule type" value="Genomic_DNA"/>
</dbReference>
<sequence length="123" mass="13359">MSSMSSMLRITAALALVLFATGTLAASGDSEITIRNDSSWVLHELYLSSVDDEEWGPDQLGSEVIGQGDEFTLTDVPCEVYDVRLVDEDGDVCILDAVALCNHEASWDITNRELLGCQADTDE</sequence>
<organism evidence="2 3">
    <name type="scientific">Denitratimonas tolerans</name>
    <dbReference type="NCBI Taxonomy" id="1338420"/>
    <lineage>
        <taxon>Bacteria</taxon>
        <taxon>Pseudomonadati</taxon>
        <taxon>Pseudomonadota</taxon>
        <taxon>Gammaproteobacteria</taxon>
        <taxon>Lysobacterales</taxon>
        <taxon>Lysobacteraceae</taxon>
        <taxon>Denitratimonas</taxon>
    </lineage>
</organism>
<evidence type="ECO:0000313" key="3">
    <source>
        <dbReference type="Proteomes" id="UP001364472"/>
    </source>
</evidence>
<dbReference type="RefSeq" id="WP_337335527.1">
    <property type="nucleotide sequence ID" value="NZ_JBBDHC010000012.1"/>
</dbReference>
<protein>
    <submittedName>
        <fullName evidence="2">Uncharacterized protein</fullName>
    </submittedName>
</protein>
<dbReference type="AlphaFoldDB" id="A0AAW9R728"/>
<comment type="caution">
    <text evidence="2">The sequence shown here is derived from an EMBL/GenBank/DDBJ whole genome shotgun (WGS) entry which is preliminary data.</text>
</comment>
<keyword evidence="1" id="KW-0732">Signal</keyword>
<reference evidence="2 3" key="1">
    <citation type="journal article" date="2016" name="Antonie Van Leeuwenhoek">
        <title>Denitratimonas tolerans gen. nov., sp. nov., a denitrifying bacterium isolated from a bioreactor for tannery wastewater treatment.</title>
        <authorList>
            <person name="Han S.I."/>
            <person name="Kim J.O."/>
            <person name="Lee Y.R."/>
            <person name="Ekpeghere K.I."/>
            <person name="Koh S.C."/>
            <person name="Whang K.S."/>
        </authorList>
    </citation>
    <scope>NUCLEOTIDE SEQUENCE [LARGE SCALE GENOMIC DNA]</scope>
    <source>
        <strain evidence="2 3">KACC 17565</strain>
    </source>
</reference>
<keyword evidence="3" id="KW-1185">Reference proteome</keyword>
<evidence type="ECO:0000256" key="1">
    <source>
        <dbReference type="SAM" id="SignalP"/>
    </source>
</evidence>
<gene>
    <name evidence="2" type="ORF">WB794_09015</name>
</gene>
<accession>A0AAW9R728</accession>
<feature type="chain" id="PRO_5044015739" evidence="1">
    <location>
        <begin position="26"/>
        <end position="123"/>
    </location>
</feature>
<proteinExistence type="predicted"/>